<evidence type="ECO:0000256" key="1">
    <source>
        <dbReference type="SAM" id="MobiDB-lite"/>
    </source>
</evidence>
<dbReference type="PANTHER" id="PTHR30313:SF2">
    <property type="entry name" value="DNA PRIMASE"/>
    <property type="match status" value="1"/>
</dbReference>
<dbReference type="InterPro" id="IPR050219">
    <property type="entry name" value="DnaG_primase"/>
</dbReference>
<feature type="region of interest" description="Disordered" evidence="1">
    <location>
        <begin position="344"/>
        <end position="374"/>
    </location>
</feature>
<dbReference type="InterPro" id="IPR013264">
    <property type="entry name" value="DNAG_N"/>
</dbReference>
<organism evidence="3 4">
    <name type="scientific">Brooklawnia propionicigenes</name>
    <dbReference type="NCBI Taxonomy" id="3041175"/>
    <lineage>
        <taxon>Bacteria</taxon>
        <taxon>Bacillati</taxon>
        <taxon>Actinomycetota</taxon>
        <taxon>Actinomycetes</taxon>
        <taxon>Propionibacteriales</taxon>
        <taxon>Propionibacteriaceae</taxon>
        <taxon>Brooklawnia</taxon>
    </lineage>
</organism>
<dbReference type="InterPro" id="IPR037068">
    <property type="entry name" value="DNA_primase_core_N_sf"/>
</dbReference>
<dbReference type="Gene3D" id="3.40.1360.10">
    <property type="match status" value="1"/>
</dbReference>
<dbReference type="InterPro" id="IPR006171">
    <property type="entry name" value="TOPRIM_dom"/>
</dbReference>
<dbReference type="GO" id="GO:0006269">
    <property type="term" value="P:DNA replication, synthesis of primer"/>
    <property type="evidence" value="ECO:0007669"/>
    <property type="project" value="TreeGrafter"/>
</dbReference>
<dbReference type="GO" id="GO:0005737">
    <property type="term" value="C:cytoplasm"/>
    <property type="evidence" value="ECO:0007669"/>
    <property type="project" value="TreeGrafter"/>
</dbReference>
<dbReference type="SMART" id="SM00493">
    <property type="entry name" value="TOPRIM"/>
    <property type="match status" value="1"/>
</dbReference>
<dbReference type="Gene3D" id="3.90.980.10">
    <property type="entry name" value="DNA primase, catalytic core, N-terminal domain"/>
    <property type="match status" value="1"/>
</dbReference>
<accession>A0AAN0K792</accession>
<dbReference type="SUPFAM" id="SSF56731">
    <property type="entry name" value="DNA primase core"/>
    <property type="match status" value="1"/>
</dbReference>
<evidence type="ECO:0000313" key="3">
    <source>
        <dbReference type="EMBL" id="BEH02731.1"/>
    </source>
</evidence>
<protein>
    <recommendedName>
        <fullName evidence="2">Toprim domain-containing protein</fullName>
    </recommendedName>
</protein>
<dbReference type="PROSITE" id="PS50880">
    <property type="entry name" value="TOPRIM"/>
    <property type="match status" value="1"/>
</dbReference>
<dbReference type="Pfam" id="PF13155">
    <property type="entry name" value="Toprim_2"/>
    <property type="match status" value="1"/>
</dbReference>
<dbReference type="EMBL" id="AP028056">
    <property type="protein sequence ID" value="BEH02731.1"/>
    <property type="molecule type" value="Genomic_DNA"/>
</dbReference>
<dbReference type="Proteomes" id="UP001431656">
    <property type="component" value="Chromosome"/>
</dbReference>
<evidence type="ECO:0000313" key="4">
    <source>
        <dbReference type="Proteomes" id="UP001431656"/>
    </source>
</evidence>
<feature type="domain" description="Toprim" evidence="2">
    <location>
        <begin position="144"/>
        <end position="231"/>
    </location>
</feature>
<dbReference type="InterPro" id="IPR034151">
    <property type="entry name" value="TOPRIM_DnaG_bac"/>
</dbReference>
<proteinExistence type="predicted"/>
<dbReference type="Pfam" id="PF08275">
    <property type="entry name" value="DNAG_N"/>
    <property type="match status" value="1"/>
</dbReference>
<gene>
    <name evidence="3" type="ORF">brsh051_20120</name>
</gene>
<sequence length="374" mass="40088">MGSADDVLAHTQRFYRQRIDKSWVRDYLANRDLSKAISEAGIGYAPAGWTATTDHLLSLGHSPDDLVRAGVSIKGDRGLRDVMRDRLILPVQDHTGRLVGFLGRANPKDTRSPKYLNTPATGLYEKRSTLYGLGAARGALAAGATPLIVEGPMDKLAVDKMASQFRANIVALAACGTALTTEHLARIRAITDKPVWFCFDADAAGQRALLHAWEITADQGRAAQLAVQLPAGHDPASVRPAILNRAIRCATPMSVAVAQVQLERWGRPDNPVTAELMVEALAKRDAGRIRPDDSTEWIRTVAQLADVPISSVQTALIEQLAPTPTAADLDALRAASFPRRMTAPAGVLPDAGPPPSGWPAARAKCRSSAVANQR</sequence>
<dbReference type="PANTHER" id="PTHR30313">
    <property type="entry name" value="DNA PRIMASE"/>
    <property type="match status" value="1"/>
</dbReference>
<keyword evidence="4" id="KW-1185">Reference proteome</keyword>
<dbReference type="AlphaFoldDB" id="A0AAN0K792"/>
<dbReference type="KEGG" id="broo:brsh051_20120"/>
<reference evidence="3" key="1">
    <citation type="journal article" date="2024" name="Int. J. Syst. Evol. Microbiol.">
        <title>Brooklawnia propionicigenes sp. nov., a facultatively anaerobic, propionate-producing bacterium isolated from a methanogenic reactor treating waste from cattle farms.</title>
        <authorList>
            <person name="Akita Y."/>
            <person name="Ueki A."/>
            <person name="Tonouchi A."/>
            <person name="Sugawara Y."/>
            <person name="Honma S."/>
            <person name="Kaku N."/>
            <person name="Ueki K."/>
        </authorList>
    </citation>
    <scope>NUCLEOTIDE SEQUENCE</scope>
    <source>
        <strain evidence="3">SH051</strain>
    </source>
</reference>
<dbReference type="RefSeq" id="WP_286264617.1">
    <property type="nucleotide sequence ID" value="NZ_AP028056.1"/>
</dbReference>
<evidence type="ECO:0000259" key="2">
    <source>
        <dbReference type="PROSITE" id="PS50880"/>
    </source>
</evidence>
<name>A0AAN0K792_9ACTN</name>
<dbReference type="CDD" id="cd03364">
    <property type="entry name" value="TOPRIM_DnaG_primases"/>
    <property type="match status" value="1"/>
</dbReference>